<dbReference type="InterPro" id="IPR010258">
    <property type="entry name" value="Conjugal_tfr_TrbG/VirB9/CagX"/>
</dbReference>
<proteinExistence type="inferred from homology"/>
<gene>
    <name evidence="3" type="ORF">Acife_1896</name>
</gene>
<dbReference type="CDD" id="cd06911">
    <property type="entry name" value="VirB9_CagX_TrbG"/>
    <property type="match status" value="1"/>
</dbReference>
<name>G0JL22_9PROT</name>
<reference evidence="3 4" key="1">
    <citation type="journal article" date="2011" name="J. Bacteriol.">
        <title>Draft genome of the psychrotolerant acidophile Acidithiobacillus ferrivorans SS3.</title>
        <authorList>
            <person name="Liljeqvist M."/>
            <person name="Valdes J."/>
            <person name="Holmes D.S."/>
            <person name="Dopson M."/>
        </authorList>
    </citation>
    <scope>NUCLEOTIDE SEQUENCE [LARGE SCALE GENOMIC DNA]</scope>
    <source>
        <strain evidence="3 4">SS3</strain>
    </source>
</reference>
<keyword evidence="2" id="KW-0732">Signal</keyword>
<sequence length="392" mass="41866">MKQNHLHLSESRKNRRMSTGWAVAAALFLPATAWAGLVTGLPQEPQAPQAPTTLSAHNPVASPLAASLPAKPADKKVLLNKQSAAATVPAIATTPAAAELSNSSTEWKKLIATPPQGKESYQTRQEAINALMAAKRAGRVSSLPPIAGTDGAILYPYGQSWPTVVASPGNVSIIELGKGDKPGQVVIGAPGEWNVTQAAAGSRPILAITPRFSGLHTNLMVTATSAQGHSRVYYVNLVSDHNQYVPRVGFYYPNQQETQWKMQTQATAQQRAQVAQQTVASLPSVNPTSLDYHWHISCGGGGWFSSSDCGDIKPTQVFSDNRQVFIKMPREIAHQALPTVASYNLGDQPAIIHCRFKNGYYIIDGVPHEIDLVFGTGGNAKVVTIKQTGSHG</sequence>
<dbReference type="Gene3D" id="2.60.40.2500">
    <property type="match status" value="1"/>
</dbReference>
<evidence type="ECO:0000256" key="2">
    <source>
        <dbReference type="ARBA" id="ARBA00022729"/>
    </source>
</evidence>
<protein>
    <submittedName>
        <fullName evidence="3">Conjugal transfer protein TrbG/VirB9/CagX</fullName>
    </submittedName>
</protein>
<accession>G0JL22</accession>
<dbReference type="RefSeq" id="WP_014029272.1">
    <property type="nucleotide sequence ID" value="NC_015942.1"/>
</dbReference>
<dbReference type="Proteomes" id="UP000009220">
    <property type="component" value="Chromosome"/>
</dbReference>
<evidence type="ECO:0000256" key="1">
    <source>
        <dbReference type="ARBA" id="ARBA00006135"/>
    </source>
</evidence>
<dbReference type="KEGG" id="afi:Acife_1896"/>
<dbReference type="STRING" id="743299.Acife_1896"/>
<comment type="similarity">
    <text evidence="1">Belongs to the TrbG/VirB9 family.</text>
</comment>
<dbReference type="InterPro" id="IPR038161">
    <property type="entry name" value="VirB9/CagX/TrbG_C_sf"/>
</dbReference>
<dbReference type="Pfam" id="PF03524">
    <property type="entry name" value="CagX"/>
    <property type="match status" value="1"/>
</dbReference>
<organism evidence="3 4">
    <name type="scientific">Acidithiobacillus ferrivorans SS3</name>
    <dbReference type="NCBI Taxonomy" id="743299"/>
    <lineage>
        <taxon>Bacteria</taxon>
        <taxon>Pseudomonadati</taxon>
        <taxon>Pseudomonadota</taxon>
        <taxon>Acidithiobacillia</taxon>
        <taxon>Acidithiobacillales</taxon>
        <taxon>Acidithiobacillaceae</taxon>
        <taxon>Acidithiobacillus</taxon>
    </lineage>
</organism>
<evidence type="ECO:0000313" key="3">
    <source>
        <dbReference type="EMBL" id="AEM48019.1"/>
    </source>
</evidence>
<dbReference type="InterPro" id="IPR033645">
    <property type="entry name" value="VirB9/CagX/TrbG_C"/>
</dbReference>
<dbReference type="AlphaFoldDB" id="G0JL22"/>
<dbReference type="eggNOG" id="COG3504">
    <property type="taxonomic scope" value="Bacteria"/>
</dbReference>
<evidence type="ECO:0000313" key="4">
    <source>
        <dbReference type="Proteomes" id="UP000009220"/>
    </source>
</evidence>
<dbReference type="EMBL" id="CP002985">
    <property type="protein sequence ID" value="AEM48019.1"/>
    <property type="molecule type" value="Genomic_DNA"/>
</dbReference>
<dbReference type="HOGENOM" id="CLU_064443_0_0_6"/>